<evidence type="ECO:0000256" key="5">
    <source>
        <dbReference type="SAM" id="MobiDB-lite"/>
    </source>
</evidence>
<keyword evidence="9" id="KW-1185">Reference proteome</keyword>
<sequence length="541" mass="59359">MTAEPTETTSLLPREEGVREPPKNDDKPVDTGLSWKRLLGIIGALLGVFLAGADESMVLVTFQTIASHFKQLGDSPWVLAGYNLGYCVALPVYGKLSDTYGRQIPLVVAYCLFSGGCIFSGSAAALWHVIVGRVITGIGAAGMVALVCVLITDNVPPSQVAITRSYVNMVSVFGRVLGGPIGAFITDSVGWQLSFVVQAPTAIMCCIISIALLPPSKPKDKNVKKIPLRKRVDFLGIGMFAISITTFLVAIRLLGDHEASTRITILFGVVSAVFGGFFLVVEAYYAREPVIPPGLLKSMAGPYAVQVLLQVGVFGKFDKTLRPISFAPQVQVVHELQFILLQYFYTLFTLFDITMRLASWDDETDHSLLVTFRTHRYKTLSIISVLLGLTFFTLIAVRWRTGVSGWESLYVFPAFLSFGLLLSTTFTGLIACTPKSIHATAICVYYLCQQVGTMLGTVFSSLTIETILREVLRIRLEDIPSKMEIIERVLHDSNPDIIPEALRSIVRSSYLYSFQFAAFIPVITTAIVLPLMAIDREVEVE</sequence>
<dbReference type="GO" id="GO:0000329">
    <property type="term" value="C:fungal-type vacuole membrane"/>
    <property type="evidence" value="ECO:0007669"/>
    <property type="project" value="TreeGrafter"/>
</dbReference>
<feature type="transmembrane region" description="Helical" evidence="6">
    <location>
        <begin position="265"/>
        <end position="286"/>
    </location>
</feature>
<evidence type="ECO:0000256" key="2">
    <source>
        <dbReference type="ARBA" id="ARBA00022692"/>
    </source>
</evidence>
<proteinExistence type="predicted"/>
<dbReference type="OMA" id="WVLAGYN"/>
<feature type="compositionally biased region" description="Basic and acidic residues" evidence="5">
    <location>
        <begin position="13"/>
        <end position="29"/>
    </location>
</feature>
<keyword evidence="3 6" id="KW-1133">Transmembrane helix</keyword>
<evidence type="ECO:0000313" key="9">
    <source>
        <dbReference type="Proteomes" id="UP000002669"/>
    </source>
</evidence>
<feature type="transmembrane region" description="Helical" evidence="6">
    <location>
        <begin position="510"/>
        <end position="534"/>
    </location>
</feature>
<feature type="transmembrane region" description="Helical" evidence="6">
    <location>
        <begin position="191"/>
        <end position="213"/>
    </location>
</feature>
<accession>E4V285</accession>
<dbReference type="EMBL" id="DS989827">
    <property type="protein sequence ID" value="EFR04150.1"/>
    <property type="molecule type" value="Genomic_DNA"/>
</dbReference>
<feature type="transmembrane region" description="Helical" evidence="6">
    <location>
        <begin position="106"/>
        <end position="128"/>
    </location>
</feature>
<dbReference type="GeneID" id="10026407"/>
<evidence type="ECO:0000256" key="6">
    <source>
        <dbReference type="SAM" id="Phobius"/>
    </source>
</evidence>
<dbReference type="Gene3D" id="1.20.1250.20">
    <property type="entry name" value="MFS general substrate transporter like domains"/>
    <property type="match status" value="1"/>
</dbReference>
<feature type="domain" description="Major facilitator superfamily (MFS) profile" evidence="7">
    <location>
        <begin position="40"/>
        <end position="536"/>
    </location>
</feature>
<keyword evidence="4 6" id="KW-0472">Membrane</keyword>
<dbReference type="SUPFAM" id="SSF103473">
    <property type="entry name" value="MFS general substrate transporter"/>
    <property type="match status" value="1"/>
</dbReference>
<feature type="transmembrane region" description="Helical" evidence="6">
    <location>
        <begin position="379"/>
        <end position="397"/>
    </location>
</feature>
<dbReference type="HOGENOM" id="CLU_000960_22_3_1"/>
<dbReference type="InParanoid" id="E4V285"/>
<gene>
    <name evidence="8" type="ORF">MGYG_07157</name>
</gene>
<dbReference type="InterPro" id="IPR036259">
    <property type="entry name" value="MFS_trans_sf"/>
</dbReference>
<dbReference type="PANTHER" id="PTHR23501:SF33">
    <property type="entry name" value="MAJOR FACILITATOR SUPERFAMILY (MFS) PROFILE DOMAIN-CONTAINING PROTEIN"/>
    <property type="match status" value="1"/>
</dbReference>
<feature type="transmembrane region" description="Helical" evidence="6">
    <location>
        <begin position="409"/>
        <end position="432"/>
    </location>
</feature>
<dbReference type="Proteomes" id="UP000002669">
    <property type="component" value="Unassembled WGS sequence"/>
</dbReference>
<protein>
    <recommendedName>
        <fullName evidence="7">Major facilitator superfamily (MFS) profile domain-containing protein</fullName>
    </recommendedName>
</protein>
<dbReference type="PANTHER" id="PTHR23501">
    <property type="entry name" value="MAJOR FACILITATOR SUPERFAMILY"/>
    <property type="match status" value="1"/>
</dbReference>
<dbReference type="PROSITE" id="PS50850">
    <property type="entry name" value="MFS"/>
    <property type="match status" value="1"/>
</dbReference>
<name>E4V285_ARTGP</name>
<feature type="transmembrane region" description="Helical" evidence="6">
    <location>
        <begin position="234"/>
        <end position="253"/>
    </location>
</feature>
<evidence type="ECO:0000259" key="7">
    <source>
        <dbReference type="PROSITE" id="PS50850"/>
    </source>
</evidence>
<dbReference type="RefSeq" id="XP_003171158.1">
    <property type="nucleotide sequence ID" value="XM_003171110.1"/>
</dbReference>
<feature type="transmembrane region" description="Helical" evidence="6">
    <location>
        <begin position="134"/>
        <end position="153"/>
    </location>
</feature>
<evidence type="ECO:0000256" key="1">
    <source>
        <dbReference type="ARBA" id="ARBA00004141"/>
    </source>
</evidence>
<feature type="region of interest" description="Disordered" evidence="5">
    <location>
        <begin position="1"/>
        <end position="29"/>
    </location>
</feature>
<feature type="transmembrane region" description="Helical" evidence="6">
    <location>
        <begin position="337"/>
        <end position="358"/>
    </location>
</feature>
<dbReference type="GO" id="GO:0015174">
    <property type="term" value="F:basic amino acid transmembrane transporter activity"/>
    <property type="evidence" value="ECO:0007669"/>
    <property type="project" value="TreeGrafter"/>
</dbReference>
<dbReference type="VEuPathDB" id="FungiDB:MGYG_07157"/>
<dbReference type="OrthoDB" id="6770063at2759"/>
<feature type="transmembrane region" description="Helical" evidence="6">
    <location>
        <begin position="165"/>
        <end position="185"/>
    </location>
</feature>
<dbReference type="InterPro" id="IPR011701">
    <property type="entry name" value="MFS"/>
</dbReference>
<dbReference type="Pfam" id="PF07690">
    <property type="entry name" value="MFS_1"/>
    <property type="match status" value="1"/>
</dbReference>
<feature type="transmembrane region" description="Helical" evidence="6">
    <location>
        <begin position="38"/>
        <end position="65"/>
    </location>
</feature>
<evidence type="ECO:0000256" key="3">
    <source>
        <dbReference type="ARBA" id="ARBA00022989"/>
    </source>
</evidence>
<evidence type="ECO:0000313" key="8">
    <source>
        <dbReference type="EMBL" id="EFR04150.1"/>
    </source>
</evidence>
<feature type="transmembrane region" description="Helical" evidence="6">
    <location>
        <begin position="298"/>
        <end position="317"/>
    </location>
</feature>
<dbReference type="InterPro" id="IPR020846">
    <property type="entry name" value="MFS_dom"/>
</dbReference>
<keyword evidence="2 6" id="KW-0812">Transmembrane</keyword>
<organism evidence="9">
    <name type="scientific">Arthroderma gypseum (strain ATCC MYA-4604 / CBS 118893)</name>
    <name type="common">Microsporum gypseum</name>
    <dbReference type="NCBI Taxonomy" id="535722"/>
    <lineage>
        <taxon>Eukaryota</taxon>
        <taxon>Fungi</taxon>
        <taxon>Dikarya</taxon>
        <taxon>Ascomycota</taxon>
        <taxon>Pezizomycotina</taxon>
        <taxon>Eurotiomycetes</taxon>
        <taxon>Eurotiomycetidae</taxon>
        <taxon>Onygenales</taxon>
        <taxon>Arthrodermataceae</taxon>
        <taxon>Nannizzia</taxon>
    </lineage>
</organism>
<feature type="transmembrane region" description="Helical" evidence="6">
    <location>
        <begin position="77"/>
        <end position="94"/>
    </location>
</feature>
<evidence type="ECO:0000256" key="4">
    <source>
        <dbReference type="ARBA" id="ARBA00023136"/>
    </source>
</evidence>
<comment type="subcellular location">
    <subcellularLocation>
        <location evidence="1">Membrane</location>
        <topology evidence="1">Multi-pass membrane protein</topology>
    </subcellularLocation>
</comment>
<dbReference type="eggNOG" id="KOG0254">
    <property type="taxonomic scope" value="Eukaryota"/>
</dbReference>
<feature type="compositionally biased region" description="Polar residues" evidence="5">
    <location>
        <begin position="1"/>
        <end position="11"/>
    </location>
</feature>
<reference evidence="9" key="1">
    <citation type="journal article" date="2012" name="MBio">
        <title>Comparative genome analysis of Trichophyton rubrum and related dermatophytes reveals candidate genes involved in infection.</title>
        <authorList>
            <person name="Martinez D.A."/>
            <person name="Oliver B.G."/>
            <person name="Graeser Y."/>
            <person name="Goldberg J.M."/>
            <person name="Li W."/>
            <person name="Martinez-Rossi N.M."/>
            <person name="Monod M."/>
            <person name="Shelest E."/>
            <person name="Barton R.C."/>
            <person name="Birch E."/>
            <person name="Brakhage A.A."/>
            <person name="Chen Z."/>
            <person name="Gurr S.J."/>
            <person name="Heiman D."/>
            <person name="Heitman J."/>
            <person name="Kosti I."/>
            <person name="Rossi A."/>
            <person name="Saif S."/>
            <person name="Samalova M."/>
            <person name="Saunders C.W."/>
            <person name="Shea T."/>
            <person name="Summerbell R.C."/>
            <person name="Xu J."/>
            <person name="Young S."/>
            <person name="Zeng Q."/>
            <person name="Birren B.W."/>
            <person name="Cuomo C.A."/>
            <person name="White T.C."/>
        </authorList>
    </citation>
    <scope>NUCLEOTIDE SEQUENCE [LARGE SCALE GENOMIC DNA]</scope>
    <source>
        <strain evidence="9">ATCC MYA-4604 / CBS 118893</strain>
    </source>
</reference>
<dbReference type="AlphaFoldDB" id="E4V285"/>